<dbReference type="Proteomes" id="UP000007652">
    <property type="component" value="Unassembled WGS sequence"/>
</dbReference>
<keyword evidence="2" id="KW-1185">Reference proteome</keyword>
<gene>
    <name evidence="1" type="ORF">CAAU_1632</name>
</gene>
<evidence type="ECO:0000313" key="1">
    <source>
        <dbReference type="EMBL" id="CCJ33716.1"/>
    </source>
</evidence>
<dbReference type="RefSeq" id="WP_008908980.1">
    <property type="nucleotide sequence ID" value="NZ_CAKP01000082.1"/>
</dbReference>
<name>I7J5F6_9CLOT</name>
<organism evidence="1 2">
    <name type="scientific">Caloramator australicus RC3</name>
    <dbReference type="NCBI Taxonomy" id="857293"/>
    <lineage>
        <taxon>Bacteria</taxon>
        <taxon>Bacillati</taxon>
        <taxon>Bacillota</taxon>
        <taxon>Clostridia</taxon>
        <taxon>Eubacteriales</taxon>
        <taxon>Clostridiaceae</taxon>
        <taxon>Caloramator</taxon>
    </lineage>
</organism>
<accession>I7J5F6</accession>
<dbReference type="eggNOG" id="ENOG5032S4Q">
    <property type="taxonomic scope" value="Bacteria"/>
</dbReference>
<protein>
    <submittedName>
        <fullName evidence="1">Uncharacterized protein</fullName>
    </submittedName>
</protein>
<evidence type="ECO:0000313" key="2">
    <source>
        <dbReference type="Proteomes" id="UP000007652"/>
    </source>
</evidence>
<dbReference type="STRING" id="857293.CAAU_1632"/>
<reference evidence="1 2" key="1">
    <citation type="journal article" date="2011" name="J. Bacteriol.">
        <title>Draft genome sequence of Caloramator australicus strain RC3T, a thermoanaerobe from the Great Artesian Basin of Australia.</title>
        <authorList>
            <person name="Ogg C.D."/>
            <person name="Patel B.K.C."/>
        </authorList>
    </citation>
    <scope>NUCLEOTIDE SEQUENCE [LARGE SCALE GENOMIC DNA]</scope>
    <source>
        <strain evidence="1 2">RC3</strain>
    </source>
</reference>
<dbReference type="EMBL" id="CAKP01000082">
    <property type="protein sequence ID" value="CCJ33716.1"/>
    <property type="molecule type" value="Genomic_DNA"/>
</dbReference>
<dbReference type="AlphaFoldDB" id="I7J5F6"/>
<sequence length="87" mass="10566">MLRIWGKVIKNNKIIMHEEAINNENISYQEQLKKCITEIAQKLDIQKPYWLPHNLEEFNKLKKTIFTQDNFIEEIDFDKFEIVVLEE</sequence>
<proteinExistence type="predicted"/>
<comment type="caution">
    <text evidence="1">The sequence shown here is derived from an EMBL/GenBank/DDBJ whole genome shotgun (WGS) entry which is preliminary data.</text>
</comment>